<dbReference type="Proteomes" id="UP000547510">
    <property type="component" value="Unassembled WGS sequence"/>
</dbReference>
<dbReference type="SUPFAM" id="SSF102405">
    <property type="entry name" value="MCP/YpsA-like"/>
    <property type="match status" value="1"/>
</dbReference>
<dbReference type="AlphaFoldDB" id="A0A841CIE2"/>
<evidence type="ECO:0000313" key="3">
    <source>
        <dbReference type="Proteomes" id="UP000547510"/>
    </source>
</evidence>
<keyword evidence="3" id="KW-1185">Reference proteome</keyword>
<evidence type="ECO:0000259" key="1">
    <source>
        <dbReference type="Pfam" id="PF18171"/>
    </source>
</evidence>
<accession>A0A841CIE2</accession>
<sequence length="200" mass="20450">MRVTSGAELPRERPVLVLVGGADGMADGHFERFALVLRELVPVLDALDAVVVDGGTDSGVMRAIGRARAACGGRFPLIGVVPGGVSATFEPNHTETVLVPGDRWGAEAPWLAEVAATVAGTRPSVTVLANGGQIAFEEAALSLARERPLVVVRGTGRTADAIADAVEPRAARISASPLTAVVPLAGLVTHLARVLEEGAG</sequence>
<proteinExistence type="predicted"/>
<organism evidence="2 3">
    <name type="scientific">Saccharothrix tamanrassetensis</name>
    <dbReference type="NCBI Taxonomy" id="1051531"/>
    <lineage>
        <taxon>Bacteria</taxon>
        <taxon>Bacillati</taxon>
        <taxon>Actinomycetota</taxon>
        <taxon>Actinomycetes</taxon>
        <taxon>Pseudonocardiales</taxon>
        <taxon>Pseudonocardiaceae</taxon>
        <taxon>Saccharothrix</taxon>
    </lineage>
</organism>
<gene>
    <name evidence="2" type="ORF">FHS29_003383</name>
</gene>
<dbReference type="EMBL" id="JACHJN010000005">
    <property type="protein sequence ID" value="MBB5956790.1"/>
    <property type="molecule type" value="Genomic_DNA"/>
</dbReference>
<comment type="caution">
    <text evidence="2">The sequence shown here is derived from an EMBL/GenBank/DDBJ whole genome shotgun (WGS) entry which is preliminary data.</text>
</comment>
<protein>
    <recommendedName>
        <fullName evidence="1">LSDAT prokaryote domain-containing protein</fullName>
    </recommendedName>
</protein>
<name>A0A841CIE2_9PSEU</name>
<dbReference type="Pfam" id="PF18171">
    <property type="entry name" value="LSDAT_prok"/>
    <property type="match status" value="1"/>
</dbReference>
<evidence type="ECO:0000313" key="2">
    <source>
        <dbReference type="EMBL" id="MBB5956790.1"/>
    </source>
</evidence>
<dbReference type="RefSeq" id="WP_184691591.1">
    <property type="nucleotide sequence ID" value="NZ_JACHJN010000005.1"/>
</dbReference>
<dbReference type="Gene3D" id="3.40.50.450">
    <property type="match status" value="1"/>
</dbReference>
<dbReference type="InterPro" id="IPR041482">
    <property type="entry name" value="LSDAT_prok"/>
</dbReference>
<feature type="domain" description="LSDAT prokaryote" evidence="1">
    <location>
        <begin position="13"/>
        <end position="185"/>
    </location>
</feature>
<reference evidence="2 3" key="1">
    <citation type="submission" date="2020-08" db="EMBL/GenBank/DDBJ databases">
        <title>Genomic Encyclopedia of Type Strains, Phase III (KMG-III): the genomes of soil and plant-associated and newly described type strains.</title>
        <authorList>
            <person name="Whitman W."/>
        </authorList>
    </citation>
    <scope>NUCLEOTIDE SEQUENCE [LARGE SCALE GENOMIC DNA]</scope>
    <source>
        <strain evidence="2 3">CECT 8640</strain>
    </source>
</reference>